<reference evidence="2 3" key="1">
    <citation type="submission" date="2016-08" db="EMBL/GenBank/DDBJ databases">
        <title>Genome sequencing of Paenibacillus sp. TI45-13ar, isolated from Korean traditional nuruk.</title>
        <authorList>
            <person name="Kim S.-J."/>
        </authorList>
    </citation>
    <scope>NUCLEOTIDE SEQUENCE [LARGE SCALE GENOMIC DNA]</scope>
    <source>
        <strain evidence="2 3">TI45-13ar</strain>
    </source>
</reference>
<gene>
    <name evidence="2" type="ORF">PTI45_01863</name>
</gene>
<dbReference type="Proteomes" id="UP000094578">
    <property type="component" value="Unassembled WGS sequence"/>
</dbReference>
<evidence type="ECO:0000313" key="2">
    <source>
        <dbReference type="EMBL" id="ODP28885.1"/>
    </source>
</evidence>
<accession>A0A1E3L6U9</accession>
<dbReference type="RefSeq" id="WP_083243437.1">
    <property type="nucleotide sequence ID" value="NZ_MDER01000034.1"/>
</dbReference>
<name>A0A1E3L6U9_9BACL</name>
<dbReference type="PROSITE" id="PS51257">
    <property type="entry name" value="PROKAR_LIPOPROTEIN"/>
    <property type="match status" value="1"/>
</dbReference>
<keyword evidence="1" id="KW-0732">Signal</keyword>
<keyword evidence="3" id="KW-1185">Reference proteome</keyword>
<feature type="signal peptide" evidence="1">
    <location>
        <begin position="1"/>
        <end position="22"/>
    </location>
</feature>
<dbReference type="AlphaFoldDB" id="A0A1E3L6U9"/>
<proteinExistence type="predicted"/>
<dbReference type="EMBL" id="MDER01000034">
    <property type="protein sequence ID" value="ODP28885.1"/>
    <property type="molecule type" value="Genomic_DNA"/>
</dbReference>
<evidence type="ECO:0000313" key="3">
    <source>
        <dbReference type="Proteomes" id="UP000094578"/>
    </source>
</evidence>
<evidence type="ECO:0000256" key="1">
    <source>
        <dbReference type="SAM" id="SignalP"/>
    </source>
</evidence>
<sequence length="181" mass="20306">MKLCIKGLLLSMSIVFLLTACGGDQPKDPNQVTVFIMGSEGFSQELAEQVKQELQTKLGSTMKVTVNTTPIYSAEKLTLEYVDRQDDIIILPENDMKAYSVNGGHVMLDKDFDSKKYSRGVTMGSVSEEDVDQQEKHLFSIPVDQMSMFKKIKYTPDNLYAAIPVFADYNKSLKILKAMTE</sequence>
<dbReference type="STRING" id="1886670.PTI45_01863"/>
<protein>
    <submittedName>
        <fullName evidence="2">Uncharacterized protein</fullName>
    </submittedName>
</protein>
<organism evidence="2 3">
    <name type="scientific">Paenibacillus nuruki</name>
    <dbReference type="NCBI Taxonomy" id="1886670"/>
    <lineage>
        <taxon>Bacteria</taxon>
        <taxon>Bacillati</taxon>
        <taxon>Bacillota</taxon>
        <taxon>Bacilli</taxon>
        <taxon>Bacillales</taxon>
        <taxon>Paenibacillaceae</taxon>
        <taxon>Paenibacillus</taxon>
    </lineage>
</organism>
<comment type="caution">
    <text evidence="2">The sequence shown here is derived from an EMBL/GenBank/DDBJ whole genome shotgun (WGS) entry which is preliminary data.</text>
</comment>
<feature type="chain" id="PRO_5009131334" evidence="1">
    <location>
        <begin position="23"/>
        <end position="181"/>
    </location>
</feature>